<evidence type="ECO:0000256" key="6">
    <source>
        <dbReference type="ARBA" id="ARBA00022989"/>
    </source>
</evidence>
<feature type="transmembrane region" description="Helical" evidence="8">
    <location>
        <begin position="250"/>
        <end position="268"/>
    </location>
</feature>
<gene>
    <name evidence="9" type="ORF">M378DRAFT_66509</name>
</gene>
<organism evidence="9 10">
    <name type="scientific">Amanita muscaria (strain Koide BX008)</name>
    <dbReference type="NCBI Taxonomy" id="946122"/>
    <lineage>
        <taxon>Eukaryota</taxon>
        <taxon>Fungi</taxon>
        <taxon>Dikarya</taxon>
        <taxon>Basidiomycota</taxon>
        <taxon>Agaricomycotina</taxon>
        <taxon>Agaricomycetes</taxon>
        <taxon>Agaricomycetidae</taxon>
        <taxon>Agaricales</taxon>
        <taxon>Pluteineae</taxon>
        <taxon>Amanitaceae</taxon>
        <taxon>Amanita</taxon>
    </lineage>
</organism>
<name>A0A0C2XNR4_AMAMK</name>
<reference evidence="9 10" key="1">
    <citation type="submission" date="2014-04" db="EMBL/GenBank/DDBJ databases">
        <title>Evolutionary Origins and Diversification of the Mycorrhizal Mutualists.</title>
        <authorList>
            <consortium name="DOE Joint Genome Institute"/>
            <consortium name="Mycorrhizal Genomics Consortium"/>
            <person name="Kohler A."/>
            <person name="Kuo A."/>
            <person name="Nagy L.G."/>
            <person name="Floudas D."/>
            <person name="Copeland A."/>
            <person name="Barry K.W."/>
            <person name="Cichocki N."/>
            <person name="Veneault-Fourrey C."/>
            <person name="LaButti K."/>
            <person name="Lindquist E.A."/>
            <person name="Lipzen A."/>
            <person name="Lundell T."/>
            <person name="Morin E."/>
            <person name="Murat C."/>
            <person name="Riley R."/>
            <person name="Ohm R."/>
            <person name="Sun H."/>
            <person name="Tunlid A."/>
            <person name="Henrissat B."/>
            <person name="Grigoriev I.V."/>
            <person name="Hibbett D.S."/>
            <person name="Martin F."/>
        </authorList>
    </citation>
    <scope>NUCLEOTIDE SEQUENCE [LARGE SCALE GENOMIC DNA]</scope>
    <source>
        <strain evidence="9 10">Koide BX008</strain>
    </source>
</reference>
<dbReference type="STRING" id="946122.A0A0C2XNR4"/>
<evidence type="ECO:0000256" key="5">
    <source>
        <dbReference type="ARBA" id="ARBA00022692"/>
    </source>
</evidence>
<evidence type="ECO:0000256" key="2">
    <source>
        <dbReference type="ARBA" id="ARBA00004687"/>
    </source>
</evidence>
<evidence type="ECO:0000256" key="7">
    <source>
        <dbReference type="ARBA" id="ARBA00023136"/>
    </source>
</evidence>
<dbReference type="OrthoDB" id="196709at2759"/>
<evidence type="ECO:0000256" key="1">
    <source>
        <dbReference type="ARBA" id="ARBA00004141"/>
    </source>
</evidence>
<feature type="transmembrane region" description="Helical" evidence="8">
    <location>
        <begin position="42"/>
        <end position="67"/>
    </location>
</feature>
<evidence type="ECO:0000256" key="4">
    <source>
        <dbReference type="ARBA" id="ARBA00022502"/>
    </source>
</evidence>
<dbReference type="InParanoid" id="A0A0C2XNR4"/>
<comment type="similarity">
    <text evidence="3">Belongs to the PIGC family.</text>
</comment>
<evidence type="ECO:0008006" key="11">
    <source>
        <dbReference type="Google" id="ProtNLM"/>
    </source>
</evidence>
<keyword evidence="10" id="KW-1185">Reference proteome</keyword>
<evidence type="ECO:0000256" key="8">
    <source>
        <dbReference type="SAM" id="Phobius"/>
    </source>
</evidence>
<keyword evidence="5 8" id="KW-0812">Transmembrane</keyword>
<dbReference type="EMBL" id="KN818223">
    <property type="protein sequence ID" value="KIL70813.1"/>
    <property type="molecule type" value="Genomic_DNA"/>
</dbReference>
<sequence length="287" mass="32235">MSAEAENWEKVLWKRQPYPDNYVPPDFLSSLRRNPNFRPYTYWSLVSLSCAVTQHLATICIFISVFVHLQEQLLDPRTLIWLSVGCFVSGYTLWVLLDQSQVALDERINILKTFKSSILIFLALMSLSPVLRTLTASTSSDSIWALSAILLLLNAILADYSALNGKEQLTSVISMNAAVSASAVLASRLTTDIAVFGLMLFSIQAFALFPFLRYRFQASGSAVQSSLTFGLVLSTVWFTVGLSWKITCLYMLIFSFVTFLAPALLMWAQKYKNEIRGPWDVAVPRLD</sequence>
<dbReference type="GO" id="GO:0006506">
    <property type="term" value="P:GPI anchor biosynthetic process"/>
    <property type="evidence" value="ECO:0007669"/>
    <property type="project" value="UniProtKB-UniPathway"/>
</dbReference>
<proteinExistence type="inferred from homology"/>
<evidence type="ECO:0000256" key="3">
    <source>
        <dbReference type="ARBA" id="ARBA00008321"/>
    </source>
</evidence>
<feature type="transmembrane region" description="Helical" evidence="8">
    <location>
        <begin position="226"/>
        <end position="244"/>
    </location>
</feature>
<dbReference type="HOGENOM" id="CLU_024002_2_0_1"/>
<dbReference type="GO" id="GO:0000506">
    <property type="term" value="C:glycosylphosphatidylinositol-N-acetylglucosaminyltransferase (GPI-GnT) complex"/>
    <property type="evidence" value="ECO:0007669"/>
    <property type="project" value="TreeGrafter"/>
</dbReference>
<feature type="transmembrane region" description="Helical" evidence="8">
    <location>
        <begin position="79"/>
        <end position="97"/>
    </location>
</feature>
<keyword evidence="6 8" id="KW-1133">Transmembrane helix</keyword>
<comment type="pathway">
    <text evidence="2">Glycolipid biosynthesis; glycosylphosphatidylinositol-anchor biosynthesis.</text>
</comment>
<dbReference type="AlphaFoldDB" id="A0A0C2XNR4"/>
<dbReference type="InterPro" id="IPR009450">
    <property type="entry name" value="Plno_GlcNAc_GPI2"/>
</dbReference>
<evidence type="ECO:0000313" key="9">
    <source>
        <dbReference type="EMBL" id="KIL70813.1"/>
    </source>
</evidence>
<accession>A0A0C2XNR4</accession>
<dbReference type="UniPathway" id="UPA00196"/>
<protein>
    <recommendedName>
        <fullName evidence="11">Phosphatidylinositol N-acetylglucosaminyltransferase</fullName>
    </recommendedName>
</protein>
<keyword evidence="4" id="KW-0337">GPI-anchor biosynthesis</keyword>
<dbReference type="PANTHER" id="PTHR12982:SF0">
    <property type="entry name" value="PHOSPHATIDYLINOSITOL N-ACETYLGLUCOSAMINYLTRANSFERASE SUBUNIT C"/>
    <property type="match status" value="1"/>
</dbReference>
<dbReference type="PIRSF" id="PIRSF016104">
    <property type="entry name" value="GPI2"/>
    <property type="match status" value="1"/>
</dbReference>
<feature type="transmembrane region" description="Helical" evidence="8">
    <location>
        <begin position="118"/>
        <end position="137"/>
    </location>
</feature>
<dbReference type="Proteomes" id="UP000054549">
    <property type="component" value="Unassembled WGS sequence"/>
</dbReference>
<dbReference type="Pfam" id="PF06432">
    <property type="entry name" value="GPI2"/>
    <property type="match status" value="1"/>
</dbReference>
<dbReference type="FunCoup" id="A0A0C2XNR4">
    <property type="interactions" value="304"/>
</dbReference>
<feature type="transmembrane region" description="Helical" evidence="8">
    <location>
        <begin position="193"/>
        <end position="214"/>
    </location>
</feature>
<comment type="subcellular location">
    <subcellularLocation>
        <location evidence="1">Membrane</location>
        <topology evidence="1">Multi-pass membrane protein</topology>
    </subcellularLocation>
</comment>
<dbReference type="PANTHER" id="PTHR12982">
    <property type="entry name" value="PHOSPHATIDYLINOSITOL GLYCAN, CLASS C"/>
    <property type="match status" value="1"/>
</dbReference>
<keyword evidence="7 8" id="KW-0472">Membrane</keyword>
<feature type="transmembrane region" description="Helical" evidence="8">
    <location>
        <begin position="143"/>
        <end position="162"/>
    </location>
</feature>
<evidence type="ECO:0000313" key="10">
    <source>
        <dbReference type="Proteomes" id="UP000054549"/>
    </source>
</evidence>